<keyword evidence="5" id="KW-1185">Reference proteome</keyword>
<evidence type="ECO:0000256" key="1">
    <source>
        <dbReference type="ARBA" id="ARBA00022603"/>
    </source>
</evidence>
<dbReference type="PANTHER" id="PTHR46429">
    <property type="entry name" value="23S RRNA (GUANOSINE-2'-O-)-METHYLTRANSFERASE RLMB"/>
    <property type="match status" value="1"/>
</dbReference>
<dbReference type="RefSeq" id="WP_133997049.1">
    <property type="nucleotide sequence ID" value="NZ_SODV01000002.1"/>
</dbReference>
<gene>
    <name evidence="4" type="ORF">EDB95_4333</name>
</gene>
<dbReference type="SUPFAM" id="SSF75217">
    <property type="entry name" value="alpha/beta knot"/>
    <property type="match status" value="1"/>
</dbReference>
<accession>A0A4V3GKP6</accession>
<dbReference type="GO" id="GO:0006396">
    <property type="term" value="P:RNA processing"/>
    <property type="evidence" value="ECO:0007669"/>
    <property type="project" value="InterPro"/>
</dbReference>
<dbReference type="InterPro" id="IPR029028">
    <property type="entry name" value="Alpha/beta_knot_MTases"/>
</dbReference>
<dbReference type="PANTHER" id="PTHR46429:SF1">
    <property type="entry name" value="23S RRNA (GUANOSINE-2'-O-)-METHYLTRANSFERASE RLMB"/>
    <property type="match status" value="1"/>
</dbReference>
<evidence type="ECO:0000313" key="4">
    <source>
        <dbReference type="EMBL" id="TDW96502.1"/>
    </source>
</evidence>
<feature type="domain" description="tRNA/rRNA methyltransferase SpoU type" evidence="3">
    <location>
        <begin position="25"/>
        <end position="166"/>
    </location>
</feature>
<dbReference type="Proteomes" id="UP000294498">
    <property type="component" value="Unassembled WGS sequence"/>
</dbReference>
<dbReference type="CDD" id="cd18097">
    <property type="entry name" value="SpoU-like"/>
    <property type="match status" value="1"/>
</dbReference>
<evidence type="ECO:0000313" key="5">
    <source>
        <dbReference type="Proteomes" id="UP000294498"/>
    </source>
</evidence>
<dbReference type="OrthoDB" id="9795352at2"/>
<evidence type="ECO:0000259" key="3">
    <source>
        <dbReference type="Pfam" id="PF00588"/>
    </source>
</evidence>
<dbReference type="Gene3D" id="3.40.1280.10">
    <property type="match status" value="1"/>
</dbReference>
<dbReference type="GO" id="GO:0008173">
    <property type="term" value="F:RNA methyltransferase activity"/>
    <property type="evidence" value="ECO:0007669"/>
    <property type="project" value="InterPro"/>
</dbReference>
<keyword evidence="1 4" id="KW-0489">Methyltransferase</keyword>
<dbReference type="AlphaFoldDB" id="A0A4V3GKP6"/>
<dbReference type="GO" id="GO:0032259">
    <property type="term" value="P:methylation"/>
    <property type="evidence" value="ECO:0007669"/>
    <property type="project" value="UniProtKB-KW"/>
</dbReference>
<dbReference type="InterPro" id="IPR001537">
    <property type="entry name" value="SpoU_MeTrfase"/>
</dbReference>
<sequence length="174" mass="19224">MRKLKTVELGRKSVEEFRQSEKLPVTVVLDNVRSMHNVGSVFRTADAFLLGGVCLCGYTPRPPHRDIQKTALGATESVDWSYYETTEEAVKALRAQGYRVWAVEQTTNSTALQDFEPKGPTAVVFGNEVDGVTSSVLPLCDGVLEIPQWGTKHSLNVSVAAGIVLWEIRRSFIV</sequence>
<name>A0A4V3GKP6_9BACT</name>
<comment type="caution">
    <text evidence="4">The sequence shown here is derived from an EMBL/GenBank/DDBJ whole genome shotgun (WGS) entry which is preliminary data.</text>
</comment>
<dbReference type="EMBL" id="SODV01000002">
    <property type="protein sequence ID" value="TDW96502.1"/>
    <property type="molecule type" value="Genomic_DNA"/>
</dbReference>
<dbReference type="GO" id="GO:0003723">
    <property type="term" value="F:RNA binding"/>
    <property type="evidence" value="ECO:0007669"/>
    <property type="project" value="InterPro"/>
</dbReference>
<protein>
    <submittedName>
        <fullName evidence="4">SpoU rRNA methylase family protein</fullName>
    </submittedName>
</protein>
<proteinExistence type="predicted"/>
<evidence type="ECO:0000256" key="2">
    <source>
        <dbReference type="ARBA" id="ARBA00022679"/>
    </source>
</evidence>
<reference evidence="4 5" key="1">
    <citation type="submission" date="2019-03" db="EMBL/GenBank/DDBJ databases">
        <title>Genomic Encyclopedia of Type Strains, Phase IV (KMG-IV): sequencing the most valuable type-strain genomes for metagenomic binning, comparative biology and taxonomic classification.</title>
        <authorList>
            <person name="Goeker M."/>
        </authorList>
    </citation>
    <scope>NUCLEOTIDE SEQUENCE [LARGE SCALE GENOMIC DNA]</scope>
    <source>
        <strain evidence="4 5">DSM 100059</strain>
    </source>
</reference>
<dbReference type="InterPro" id="IPR004441">
    <property type="entry name" value="rRNA_MeTrfase_TrmH"/>
</dbReference>
<organism evidence="4 5">
    <name type="scientific">Dinghuibacter silviterrae</name>
    <dbReference type="NCBI Taxonomy" id="1539049"/>
    <lineage>
        <taxon>Bacteria</taxon>
        <taxon>Pseudomonadati</taxon>
        <taxon>Bacteroidota</taxon>
        <taxon>Chitinophagia</taxon>
        <taxon>Chitinophagales</taxon>
        <taxon>Chitinophagaceae</taxon>
        <taxon>Dinghuibacter</taxon>
    </lineage>
</organism>
<keyword evidence="2" id="KW-0808">Transferase</keyword>
<dbReference type="Pfam" id="PF00588">
    <property type="entry name" value="SpoU_methylase"/>
    <property type="match status" value="1"/>
</dbReference>
<dbReference type="InterPro" id="IPR029026">
    <property type="entry name" value="tRNA_m1G_MTases_N"/>
</dbReference>
<dbReference type="GO" id="GO:0005829">
    <property type="term" value="C:cytosol"/>
    <property type="evidence" value="ECO:0007669"/>
    <property type="project" value="TreeGrafter"/>
</dbReference>